<name>A0A0B7A3I9_9EUPU</name>
<protein>
    <submittedName>
        <fullName evidence="1">Uncharacterized protein</fullName>
    </submittedName>
</protein>
<feature type="non-terminal residue" evidence="1">
    <location>
        <position position="52"/>
    </location>
</feature>
<reference evidence="1" key="1">
    <citation type="submission" date="2014-12" db="EMBL/GenBank/DDBJ databases">
        <title>Insight into the proteome of Arion vulgaris.</title>
        <authorList>
            <person name="Aradska J."/>
            <person name="Bulat T."/>
            <person name="Smidak R."/>
            <person name="Sarate P."/>
            <person name="Gangsoo J."/>
            <person name="Sialana F."/>
            <person name="Bilban M."/>
            <person name="Lubec G."/>
        </authorList>
    </citation>
    <scope>NUCLEOTIDE SEQUENCE</scope>
    <source>
        <tissue evidence="1">Skin</tissue>
    </source>
</reference>
<sequence>MLTKKQSKSDQLIYQSSDWITLTEYMPFFIFTDSQIGKCFTVITCEFSLFSL</sequence>
<dbReference type="AlphaFoldDB" id="A0A0B7A3I9"/>
<dbReference type="EMBL" id="HACG01028347">
    <property type="protein sequence ID" value="CEK75212.1"/>
    <property type="molecule type" value="Transcribed_RNA"/>
</dbReference>
<gene>
    <name evidence="1" type="primary">ORF94546</name>
</gene>
<organism evidence="1">
    <name type="scientific">Arion vulgaris</name>
    <dbReference type="NCBI Taxonomy" id="1028688"/>
    <lineage>
        <taxon>Eukaryota</taxon>
        <taxon>Metazoa</taxon>
        <taxon>Spiralia</taxon>
        <taxon>Lophotrochozoa</taxon>
        <taxon>Mollusca</taxon>
        <taxon>Gastropoda</taxon>
        <taxon>Heterobranchia</taxon>
        <taxon>Euthyneura</taxon>
        <taxon>Panpulmonata</taxon>
        <taxon>Eupulmonata</taxon>
        <taxon>Stylommatophora</taxon>
        <taxon>Helicina</taxon>
        <taxon>Arionoidea</taxon>
        <taxon>Arionidae</taxon>
        <taxon>Arion</taxon>
    </lineage>
</organism>
<accession>A0A0B7A3I9</accession>
<proteinExistence type="predicted"/>
<evidence type="ECO:0000313" key="1">
    <source>
        <dbReference type="EMBL" id="CEK75212.1"/>
    </source>
</evidence>